<dbReference type="HAMAP" id="MF_01830">
    <property type="entry name" value="Hydro_lyase"/>
    <property type="match status" value="1"/>
</dbReference>
<reference evidence="4 7" key="2">
    <citation type="submission" date="2020-05" db="EMBL/GenBank/DDBJ databases">
        <title>Genetic diversity of Pseudomonas cichorii.</title>
        <authorList>
            <person name="Tani S."/>
            <person name="Yagi H."/>
            <person name="Hashimoto S."/>
            <person name="Iiyama K."/>
            <person name="Furuya N."/>
        </authorList>
    </citation>
    <scope>NUCLEOTIDE SEQUENCE [LARGE SCALE GENOMIC DNA]</scope>
    <source>
        <strain evidence="4 7">LMG 2162</strain>
    </source>
</reference>
<evidence type="ECO:0000256" key="3">
    <source>
        <dbReference type="HAMAP-Rule" id="MF_01830"/>
    </source>
</evidence>
<evidence type="ECO:0000313" key="5">
    <source>
        <dbReference type="EMBL" id="RMR55711.1"/>
    </source>
</evidence>
<dbReference type="InterPro" id="IPR038021">
    <property type="entry name" value="Putative_hydro-lyase"/>
</dbReference>
<dbReference type="RefSeq" id="WP_025260413.1">
    <property type="nucleotide sequence ID" value="NZ_BLVX01000003.1"/>
</dbReference>
<name>A0A3M4VV61_PSECI</name>
<dbReference type="Proteomes" id="UP000614982">
    <property type="component" value="Unassembled WGS sequence"/>
</dbReference>
<reference evidence="5 6" key="1">
    <citation type="submission" date="2018-08" db="EMBL/GenBank/DDBJ databases">
        <title>Recombination of ecologically and evolutionarily significant loci maintains genetic cohesion in the Pseudomonas syringae species complex.</title>
        <authorList>
            <person name="Dillon M."/>
            <person name="Thakur S."/>
            <person name="Almeida R.N.D."/>
            <person name="Weir B.S."/>
            <person name="Guttman D.S."/>
        </authorList>
    </citation>
    <scope>NUCLEOTIDE SEQUENCE [LARGE SCALE GENOMIC DNA]</scope>
    <source>
        <strain evidence="5 6">ICMP 6917</strain>
    </source>
</reference>
<keyword evidence="7" id="KW-1185">Reference proteome</keyword>
<organism evidence="5 6">
    <name type="scientific">Pseudomonas cichorii</name>
    <dbReference type="NCBI Taxonomy" id="36746"/>
    <lineage>
        <taxon>Bacteria</taxon>
        <taxon>Pseudomonadati</taxon>
        <taxon>Pseudomonadota</taxon>
        <taxon>Gammaproteobacteria</taxon>
        <taxon>Pseudomonadales</taxon>
        <taxon>Pseudomonadaceae</taxon>
        <taxon>Pseudomonas</taxon>
    </lineage>
</organism>
<protein>
    <recommendedName>
        <fullName evidence="3">Putative hydro-lyase ALP84_03228</fullName>
        <ecNumber evidence="3">4.2.1.-</ecNumber>
    </recommendedName>
</protein>
<dbReference type="InterPro" id="IPR009906">
    <property type="entry name" value="D-Glu_cyclase"/>
</dbReference>
<evidence type="ECO:0000313" key="4">
    <source>
        <dbReference type="EMBL" id="GFM93668.1"/>
    </source>
</evidence>
<sequence length="261" mass="27984">MSTPWTNPAEFRAAVRAGLHTGPTADVCPGYTQGNLAILPREYADEFLRFACLNPKSCPIIGMTEPGDSRVPELGGVDLMADVPAYCVFRDGEQVDEVSDLKGLWNDDLVGFVIGCSFSFEGALLDAGVPIRHIEQGSNVPMYVSNIANGKAGRFGGTTVVSMRPMTPAQAIRAVQVTSRFPSVHGAPVHLGDPSQIGIRDVDSPDFGERSIIRPGEIPVFWACGVTPQQAIRSARPSFAITHKPGHMVVTDILNSHLAVF</sequence>
<dbReference type="GeneID" id="93659522"/>
<keyword evidence="2 3" id="KW-0456">Lyase</keyword>
<dbReference type="NCBIfam" id="NF003969">
    <property type="entry name" value="PRK05463.1"/>
    <property type="match status" value="1"/>
</dbReference>
<evidence type="ECO:0000256" key="2">
    <source>
        <dbReference type="ARBA" id="ARBA00023239"/>
    </source>
</evidence>
<evidence type="ECO:0000256" key="1">
    <source>
        <dbReference type="ARBA" id="ARBA00007896"/>
    </source>
</evidence>
<comment type="similarity">
    <text evidence="1 3">Belongs to the D-glutamate cyclase family.</text>
</comment>
<proteinExistence type="inferred from homology"/>
<dbReference type="EMBL" id="RBRY01000104">
    <property type="protein sequence ID" value="RMR55711.1"/>
    <property type="molecule type" value="Genomic_DNA"/>
</dbReference>
<dbReference type="PANTHER" id="PTHR32022:SF10">
    <property type="entry name" value="D-GLUTAMATE CYCLASE, MITOCHONDRIAL"/>
    <property type="match status" value="1"/>
</dbReference>
<evidence type="ECO:0000313" key="6">
    <source>
        <dbReference type="Proteomes" id="UP000278332"/>
    </source>
</evidence>
<comment type="caution">
    <text evidence="5">The sequence shown here is derived from an EMBL/GenBank/DDBJ whole genome shotgun (WGS) entry which is preliminary data.</text>
</comment>
<dbReference type="Gene3D" id="3.30.2040.10">
    <property type="entry name" value="PSTPO5379-like domain"/>
    <property type="match status" value="1"/>
</dbReference>
<dbReference type="AlphaFoldDB" id="A0A3M4VV61"/>
<dbReference type="SUPFAM" id="SSF160920">
    <property type="entry name" value="PSTPO5379-like"/>
    <property type="match status" value="1"/>
</dbReference>
<dbReference type="OrthoDB" id="149585at2"/>
<accession>A0A3M4VV61</accession>
<gene>
    <name evidence="5" type="ORF">ALP84_03228</name>
    <name evidence="4" type="ORF">PSCICP_36400</name>
</gene>
<dbReference type="PANTHER" id="PTHR32022">
    <property type="entry name" value="D-GLUTAMATE CYCLASE, MITOCHONDRIAL"/>
    <property type="match status" value="1"/>
</dbReference>
<evidence type="ECO:0000313" key="7">
    <source>
        <dbReference type="Proteomes" id="UP000614982"/>
    </source>
</evidence>
<dbReference type="InterPro" id="IPR016938">
    <property type="entry name" value="UPF0317"/>
</dbReference>
<dbReference type="Proteomes" id="UP000278332">
    <property type="component" value="Unassembled WGS sequence"/>
</dbReference>
<dbReference type="FunFam" id="3.30.2040.10:FF:000001">
    <property type="entry name" value="D-glutamate cyclase, mitochondrial"/>
    <property type="match status" value="1"/>
</dbReference>
<dbReference type="EC" id="4.2.1.-" evidence="3"/>
<dbReference type="PIRSF" id="PIRSF029755">
    <property type="entry name" value="UCP029755"/>
    <property type="match status" value="1"/>
</dbReference>
<dbReference type="Pfam" id="PF07286">
    <property type="entry name" value="D-Glu_cyclase"/>
    <property type="match status" value="1"/>
</dbReference>
<dbReference type="Gene3D" id="3.40.1640.10">
    <property type="entry name" value="PSTPO5379-like"/>
    <property type="match status" value="1"/>
</dbReference>
<dbReference type="EMBL" id="BLWA01000011">
    <property type="protein sequence ID" value="GFM93668.1"/>
    <property type="molecule type" value="Genomic_DNA"/>
</dbReference>
<dbReference type="GO" id="GO:0016829">
    <property type="term" value="F:lyase activity"/>
    <property type="evidence" value="ECO:0007669"/>
    <property type="project" value="UniProtKB-KW"/>
</dbReference>